<dbReference type="CDD" id="cd07206">
    <property type="entry name" value="Pat_TGL3-4-5_SDP1"/>
    <property type="match status" value="1"/>
</dbReference>
<dbReference type="RefSeq" id="WP_092383965.1">
    <property type="nucleotide sequence ID" value="NZ_LT629787.1"/>
</dbReference>
<evidence type="ECO:0000256" key="1">
    <source>
        <dbReference type="ARBA" id="ARBA00022801"/>
    </source>
</evidence>
<dbReference type="InterPro" id="IPR002641">
    <property type="entry name" value="PNPLA_dom"/>
</dbReference>
<evidence type="ECO:0000256" key="2">
    <source>
        <dbReference type="ARBA" id="ARBA00022963"/>
    </source>
</evidence>
<evidence type="ECO:0000259" key="6">
    <source>
        <dbReference type="PROSITE" id="PS51635"/>
    </source>
</evidence>
<evidence type="ECO:0000256" key="5">
    <source>
        <dbReference type="SAM" id="Phobius"/>
    </source>
</evidence>
<keyword evidence="5" id="KW-0812">Transmembrane</keyword>
<dbReference type="Gene3D" id="3.40.1090.10">
    <property type="entry name" value="Cytosolic phospholipase A2 catalytic domain"/>
    <property type="match status" value="1"/>
</dbReference>
<feature type="active site" description="Nucleophile" evidence="4">
    <location>
        <position position="183"/>
    </location>
</feature>
<dbReference type="Proteomes" id="UP000243924">
    <property type="component" value="Chromosome I"/>
</dbReference>
<evidence type="ECO:0000313" key="7">
    <source>
        <dbReference type="EMBL" id="SDT92824.1"/>
    </source>
</evidence>
<dbReference type="PANTHER" id="PTHR14226">
    <property type="entry name" value="NEUROPATHY TARGET ESTERASE/SWISS CHEESE D.MELANOGASTER"/>
    <property type="match status" value="1"/>
</dbReference>
<keyword evidence="3 4" id="KW-0443">Lipid metabolism</keyword>
<feature type="short sequence motif" description="GXSXG" evidence="4">
    <location>
        <begin position="181"/>
        <end position="185"/>
    </location>
</feature>
<dbReference type="EMBL" id="LT629787">
    <property type="protein sequence ID" value="SDT92824.1"/>
    <property type="molecule type" value="Genomic_DNA"/>
</dbReference>
<keyword evidence="5" id="KW-1133">Transmembrane helix</keyword>
<keyword evidence="8" id="KW-1185">Reference proteome</keyword>
<dbReference type="OrthoDB" id="7055653at2"/>
<dbReference type="AlphaFoldDB" id="A0A1H2ECT0"/>
<feature type="transmembrane region" description="Helical" evidence="5">
    <location>
        <begin position="149"/>
        <end position="170"/>
    </location>
</feature>
<name>A0A1H2ECT0_9GAMM</name>
<dbReference type="Pfam" id="PF11815">
    <property type="entry name" value="DUF3336"/>
    <property type="match status" value="1"/>
</dbReference>
<evidence type="ECO:0000256" key="3">
    <source>
        <dbReference type="ARBA" id="ARBA00023098"/>
    </source>
</evidence>
<dbReference type="GO" id="GO:0016042">
    <property type="term" value="P:lipid catabolic process"/>
    <property type="evidence" value="ECO:0007669"/>
    <property type="project" value="UniProtKB-UniRule"/>
</dbReference>
<sequence length="485" mass="54903">MIKLMQRNQGKRLLKEMEQAESYEEWVELAGAYDHEMGLDEWKQDDACESYDYRAIRQRLDQLRDLRFRRDYPQLLFILNEGIHGNLGGMGKPALYSKAKLGTKNLITRYIDELCGALHDLNEVDEKIISLEEKQDFFQRASHCYGRSALMLSGGAVLGFFHAGVLKALFDRGLLPEIISGSSAGSILAATACTHADDELKERLNLDNLHHEVDEAEQIRPVLSLLGNGRPNMDADNLRDYLQHIVPDLTFQEAFERTGRKLNITVTGLSPRQAPRLLNAITAPNVLVRSAVMASCAIYGIYPPVTLMCRNASGETAPYLPDEKWIDGSFADDLPAKRLARLYGVNHFISSMTNPAALAITPDPDRPSNPVRSVLNFQGRLLKLGTAETLRFSRQHVRIKSPMLSLVQHLTYGILAQEYTADINIFLRNRWDHPLRLLAPPSREAMHRLIYEGERSTWDRIEMVRNCTAVSRTLDGILHQRGWEV</sequence>
<keyword evidence="5" id="KW-0472">Membrane</keyword>
<keyword evidence="2 4" id="KW-0442">Lipid degradation</keyword>
<protein>
    <submittedName>
        <fullName evidence="7">Predicted acylesterase/phospholipase RssA, contains patatin domain</fullName>
    </submittedName>
</protein>
<dbReference type="PROSITE" id="PS51635">
    <property type="entry name" value="PNPLA"/>
    <property type="match status" value="1"/>
</dbReference>
<dbReference type="SUPFAM" id="SSF52151">
    <property type="entry name" value="FabD/lysophospholipase-like"/>
    <property type="match status" value="1"/>
</dbReference>
<reference evidence="8" key="1">
    <citation type="submission" date="2016-10" db="EMBL/GenBank/DDBJ databases">
        <authorList>
            <person name="Varghese N."/>
            <person name="Submissions S."/>
        </authorList>
    </citation>
    <scope>NUCLEOTIDE SEQUENCE [LARGE SCALE GENOMIC DNA]</scope>
    <source>
        <strain evidence="8">CECT 8338</strain>
    </source>
</reference>
<proteinExistence type="predicted"/>
<gene>
    <name evidence="7" type="ORF">SAMN05216210_0583</name>
</gene>
<feature type="active site" description="Proton acceptor" evidence="4">
    <location>
        <position position="327"/>
    </location>
</feature>
<organism evidence="7 8">
    <name type="scientific">Halopseudomonas salegens</name>
    <dbReference type="NCBI Taxonomy" id="1434072"/>
    <lineage>
        <taxon>Bacteria</taxon>
        <taxon>Pseudomonadati</taxon>
        <taxon>Pseudomonadota</taxon>
        <taxon>Gammaproteobacteria</taxon>
        <taxon>Pseudomonadales</taxon>
        <taxon>Pseudomonadaceae</taxon>
        <taxon>Halopseudomonas</taxon>
    </lineage>
</organism>
<comment type="caution">
    <text evidence="4">Lacks conserved residue(s) required for the propagation of feature annotation.</text>
</comment>
<dbReference type="PANTHER" id="PTHR14226:SF10">
    <property type="entry name" value="TRIACYLGLYCEROL LIPASE 4-RELATED"/>
    <property type="match status" value="1"/>
</dbReference>
<accession>A0A1H2ECT0</accession>
<evidence type="ECO:0000256" key="4">
    <source>
        <dbReference type="PROSITE-ProRule" id="PRU01161"/>
    </source>
</evidence>
<dbReference type="GO" id="GO:0004806">
    <property type="term" value="F:triacylglycerol lipase activity"/>
    <property type="evidence" value="ECO:0007669"/>
    <property type="project" value="InterPro"/>
</dbReference>
<dbReference type="InterPro" id="IPR021771">
    <property type="entry name" value="Triacylglycerol_lipase_N"/>
</dbReference>
<feature type="domain" description="PNPLA" evidence="6">
    <location>
        <begin position="150"/>
        <end position="340"/>
    </location>
</feature>
<dbReference type="InterPro" id="IPR016035">
    <property type="entry name" value="Acyl_Trfase/lysoPLipase"/>
</dbReference>
<dbReference type="Pfam" id="PF01734">
    <property type="entry name" value="Patatin"/>
    <property type="match status" value="1"/>
</dbReference>
<dbReference type="InterPro" id="IPR050301">
    <property type="entry name" value="NTE"/>
</dbReference>
<evidence type="ECO:0000313" key="8">
    <source>
        <dbReference type="Proteomes" id="UP000243924"/>
    </source>
</evidence>
<keyword evidence="1 4" id="KW-0378">Hydrolase</keyword>
<dbReference type="STRING" id="1434072.SAMN05216210_0583"/>